<organism evidence="10 11">
    <name type="scientific">Adineta ricciae</name>
    <name type="common">Rotifer</name>
    <dbReference type="NCBI Taxonomy" id="249248"/>
    <lineage>
        <taxon>Eukaryota</taxon>
        <taxon>Metazoa</taxon>
        <taxon>Spiralia</taxon>
        <taxon>Gnathifera</taxon>
        <taxon>Rotifera</taxon>
        <taxon>Eurotatoria</taxon>
        <taxon>Bdelloidea</taxon>
        <taxon>Adinetida</taxon>
        <taxon>Adinetidae</taxon>
        <taxon>Adineta</taxon>
    </lineage>
</organism>
<keyword evidence="5" id="KW-0804">Transcription</keyword>
<feature type="domain" description="TEA" evidence="9">
    <location>
        <begin position="112"/>
        <end position="188"/>
    </location>
</feature>
<comment type="caution">
    <text evidence="10">The sequence shown here is derived from an EMBL/GenBank/DDBJ whole genome shotgun (WGS) entry which is preliminary data.</text>
</comment>
<dbReference type="InterPro" id="IPR041086">
    <property type="entry name" value="YBD"/>
</dbReference>
<dbReference type="AlphaFoldDB" id="A0A814J3Y4"/>
<dbReference type="PROSITE" id="PS51088">
    <property type="entry name" value="TEA_2"/>
    <property type="match status" value="1"/>
</dbReference>
<dbReference type="GO" id="GO:0000981">
    <property type="term" value="F:DNA-binding transcription factor activity, RNA polymerase II-specific"/>
    <property type="evidence" value="ECO:0007669"/>
    <property type="project" value="TreeGrafter"/>
</dbReference>
<dbReference type="Pfam" id="PF01285">
    <property type="entry name" value="TEA"/>
    <property type="match status" value="1"/>
</dbReference>
<proteinExistence type="predicted"/>
<dbReference type="SMART" id="SM00426">
    <property type="entry name" value="TEA"/>
    <property type="match status" value="1"/>
</dbReference>
<dbReference type="InterPro" id="IPR038096">
    <property type="entry name" value="TEA/ATTS_sf"/>
</dbReference>
<dbReference type="Proteomes" id="UP000663852">
    <property type="component" value="Unassembled WGS sequence"/>
</dbReference>
<evidence type="ECO:0000313" key="10">
    <source>
        <dbReference type="EMBL" id="CAF1032882.1"/>
    </source>
</evidence>
<evidence type="ECO:0000256" key="2">
    <source>
        <dbReference type="ARBA" id="ARBA00022473"/>
    </source>
</evidence>
<feature type="DNA-binding region" description="TEA" evidence="7">
    <location>
        <begin position="112"/>
        <end position="188"/>
    </location>
</feature>
<name>A0A814J3Y4_ADIRI</name>
<dbReference type="Gene3D" id="6.10.20.40">
    <property type="entry name" value="TEA/ATTS domain"/>
    <property type="match status" value="1"/>
</dbReference>
<dbReference type="GO" id="GO:0005667">
    <property type="term" value="C:transcription regulator complex"/>
    <property type="evidence" value="ECO:0007669"/>
    <property type="project" value="TreeGrafter"/>
</dbReference>
<comment type="subcellular location">
    <subcellularLocation>
        <location evidence="1">Nucleus</location>
    </subcellularLocation>
</comment>
<dbReference type="GO" id="GO:0035329">
    <property type="term" value="P:hippo signaling"/>
    <property type="evidence" value="ECO:0007669"/>
    <property type="project" value="TreeGrafter"/>
</dbReference>
<keyword evidence="6" id="KW-0539">Nucleus</keyword>
<evidence type="ECO:0000256" key="1">
    <source>
        <dbReference type="ARBA" id="ARBA00004123"/>
    </source>
</evidence>
<sequence>MKTSSNVHYTLMFFLHRTQYQHVLNCIIIRKRKEGIEEKKTDRKKQDISHPSDESYIENIYHFGRTLMTKIVSSMPSGWPTSLQLVKDLDRTSCSIKSEESTSTDELDDDQNNDGEGVWSPDIEQSFHEALAIYPPCGRRKIILSDEGKMFGRNELISRYIKMRTGKSRTRKQVSSHIQVLAKRKSKELQSLFKDTNLKEQHRPFVMNQHYHPLRDTTTSSLITDGTSPYYTHHRPAVSLFSPNTNMNITSASSSSSPFKPTATLSPYSSQSAISLWQQPTTPYLDIKPFSPSSTVQLDLIPTASTTNSLTTRFISSNRIKLAEFAAYVESKRDLDSRHYLLHISQEAGTDVKPERIKVSQIIDLFPMLKELYDKGPQDAFYVVKVWVNMNYQENTPNAYHNVSQFESSEENLKFTITTKACSFGKTVAEKLETGITKYNDMTGKCIHRSNDTAMCSFMIDFIKKLKTEMYTREMMNVILEHLGVLQTVVTKDTDELLLCIAYIFEISESSSLGGTQSAAYRLCD</sequence>
<feature type="compositionally biased region" description="Acidic residues" evidence="8">
    <location>
        <begin position="102"/>
        <end position="113"/>
    </location>
</feature>
<evidence type="ECO:0000256" key="5">
    <source>
        <dbReference type="ARBA" id="ARBA00023163"/>
    </source>
</evidence>
<dbReference type="PRINTS" id="PR00065">
    <property type="entry name" value="TEADOMAIN"/>
</dbReference>
<dbReference type="InterPro" id="IPR000818">
    <property type="entry name" value="TEA/ATTS_dom"/>
</dbReference>
<dbReference type="OrthoDB" id="10006572at2759"/>
<accession>A0A814J3Y4</accession>
<dbReference type="GO" id="GO:0000978">
    <property type="term" value="F:RNA polymerase II cis-regulatory region sequence-specific DNA binding"/>
    <property type="evidence" value="ECO:0007669"/>
    <property type="project" value="TreeGrafter"/>
</dbReference>
<feature type="region of interest" description="Disordered" evidence="8">
    <location>
        <begin position="97"/>
        <end position="119"/>
    </location>
</feature>
<evidence type="ECO:0000256" key="4">
    <source>
        <dbReference type="ARBA" id="ARBA00023125"/>
    </source>
</evidence>
<evidence type="ECO:0000256" key="7">
    <source>
        <dbReference type="PROSITE-ProRule" id="PRU00505"/>
    </source>
</evidence>
<evidence type="ECO:0000313" key="11">
    <source>
        <dbReference type="Proteomes" id="UP000663852"/>
    </source>
</evidence>
<evidence type="ECO:0000256" key="8">
    <source>
        <dbReference type="SAM" id="MobiDB-lite"/>
    </source>
</evidence>
<dbReference type="Gene3D" id="2.70.50.80">
    <property type="match status" value="1"/>
</dbReference>
<dbReference type="InterPro" id="IPR050937">
    <property type="entry name" value="TEC1_TEAD_TF"/>
</dbReference>
<dbReference type="PANTHER" id="PTHR11834:SF0">
    <property type="entry name" value="PROTEIN SCALLOPED"/>
    <property type="match status" value="1"/>
</dbReference>
<dbReference type="EMBL" id="CAJNOJ010000072">
    <property type="protein sequence ID" value="CAF1032882.1"/>
    <property type="molecule type" value="Genomic_DNA"/>
</dbReference>
<dbReference type="PROSITE" id="PS00554">
    <property type="entry name" value="TEA_1"/>
    <property type="match status" value="1"/>
</dbReference>
<evidence type="ECO:0000259" key="9">
    <source>
        <dbReference type="PROSITE" id="PS51088"/>
    </source>
</evidence>
<protein>
    <recommendedName>
        <fullName evidence="9">TEA domain-containing protein</fullName>
    </recommendedName>
</protein>
<dbReference type="GO" id="GO:0048568">
    <property type="term" value="P:embryonic organ development"/>
    <property type="evidence" value="ECO:0007669"/>
    <property type="project" value="TreeGrafter"/>
</dbReference>
<evidence type="ECO:0000256" key="6">
    <source>
        <dbReference type="ARBA" id="ARBA00023242"/>
    </source>
</evidence>
<dbReference type="GO" id="GO:0005634">
    <property type="term" value="C:nucleus"/>
    <property type="evidence" value="ECO:0007669"/>
    <property type="project" value="UniProtKB-SubCell"/>
</dbReference>
<dbReference type="PANTHER" id="PTHR11834">
    <property type="entry name" value="TRANSCRIPTIONAL ENHANCER FACTOR TEF RELATED"/>
    <property type="match status" value="1"/>
</dbReference>
<reference evidence="10" key="1">
    <citation type="submission" date="2021-02" db="EMBL/GenBank/DDBJ databases">
        <authorList>
            <person name="Nowell W R."/>
        </authorList>
    </citation>
    <scope>NUCLEOTIDE SEQUENCE</scope>
</reference>
<dbReference type="Pfam" id="PF17725">
    <property type="entry name" value="YBD"/>
    <property type="match status" value="1"/>
</dbReference>
<evidence type="ECO:0000256" key="3">
    <source>
        <dbReference type="ARBA" id="ARBA00023015"/>
    </source>
</evidence>
<keyword evidence="3" id="KW-0805">Transcription regulation</keyword>
<gene>
    <name evidence="10" type="ORF">EDS130_LOCUS16505</name>
</gene>
<keyword evidence="4" id="KW-0238">DNA-binding</keyword>
<keyword evidence="2" id="KW-0217">Developmental protein</keyword>
<dbReference type="FunFam" id="2.70.50.80:FF:000005">
    <property type="entry name" value="Transcription enhancer factor-like protein egl-44"/>
    <property type="match status" value="1"/>
</dbReference>